<keyword evidence="9" id="KW-1185">Reference proteome</keyword>
<dbReference type="OrthoDB" id="502624at2"/>
<evidence type="ECO:0000256" key="3">
    <source>
        <dbReference type="ARBA" id="ARBA00022617"/>
    </source>
</evidence>
<keyword evidence="5" id="KW-0560">Oxidoreductase</keyword>
<sequence>MTPGAHFDGESVVVTGHQAARTVLRDWQTFTVDDPRFTTSRLTGPSMLSTDGREHARHRAPFVGAFSPRRVDDRYAEQVQQLCAELVAAIRPRGRADLRQELAAPLAAAVMQRALGLGEVDRSMLLQWYDALSAEVELLTADGAPTDTGRCAYAAVAERVAARLPGSVLAAAGDSLDPAEVSANAVVMMLGGIDTTEGMISFALTHLLASDWAPRAAADPAVLERAVEESLRLEPAARFVDRYATADTGIGALAVPEGTLVRVDLRAANRDPAVFTDPDHFRPDRPELRRHLSFVVGPHVCIGAHLARLETVAAVRAALTGLPELALADGAAAVEGHVFVKPAHVHARWTP</sequence>
<organism evidence="8 9">
    <name type="scientific">Naumannella halotolerans</name>
    <dbReference type="NCBI Taxonomy" id="993414"/>
    <lineage>
        <taxon>Bacteria</taxon>
        <taxon>Bacillati</taxon>
        <taxon>Actinomycetota</taxon>
        <taxon>Actinomycetes</taxon>
        <taxon>Propionibacteriales</taxon>
        <taxon>Propionibacteriaceae</taxon>
        <taxon>Naumannella</taxon>
    </lineage>
</organism>
<reference evidence="8 9" key="1">
    <citation type="submission" date="2019-03" db="EMBL/GenBank/DDBJ databases">
        <title>Genomic Encyclopedia of Archaeal and Bacterial Type Strains, Phase II (KMG-II): from individual species to whole genera.</title>
        <authorList>
            <person name="Goeker M."/>
        </authorList>
    </citation>
    <scope>NUCLEOTIDE SEQUENCE [LARGE SCALE GENOMIC DNA]</scope>
    <source>
        <strain evidence="8 9">DSM 24323</strain>
    </source>
</reference>
<evidence type="ECO:0000256" key="1">
    <source>
        <dbReference type="ARBA" id="ARBA00001971"/>
    </source>
</evidence>
<dbReference type="EMBL" id="SOAW01000002">
    <property type="protein sequence ID" value="TDT31295.1"/>
    <property type="molecule type" value="Genomic_DNA"/>
</dbReference>
<comment type="caution">
    <text evidence="8">The sequence shown here is derived from an EMBL/GenBank/DDBJ whole genome shotgun (WGS) entry which is preliminary data.</text>
</comment>
<evidence type="ECO:0000256" key="5">
    <source>
        <dbReference type="ARBA" id="ARBA00023002"/>
    </source>
</evidence>
<accession>A0A4R7J2P6</accession>
<dbReference type="InterPro" id="IPR002397">
    <property type="entry name" value="Cyt_P450_B"/>
</dbReference>
<dbReference type="PRINTS" id="PR00359">
    <property type="entry name" value="BP450"/>
</dbReference>
<dbReference type="GO" id="GO:0020037">
    <property type="term" value="F:heme binding"/>
    <property type="evidence" value="ECO:0007669"/>
    <property type="project" value="InterPro"/>
</dbReference>
<dbReference type="Proteomes" id="UP000295371">
    <property type="component" value="Unassembled WGS sequence"/>
</dbReference>
<dbReference type="RefSeq" id="WP_133755585.1">
    <property type="nucleotide sequence ID" value="NZ_CP171129.1"/>
</dbReference>
<comment type="cofactor">
    <cofactor evidence="1">
        <name>heme</name>
        <dbReference type="ChEBI" id="CHEBI:30413"/>
    </cofactor>
</comment>
<dbReference type="PANTHER" id="PTHR46696:SF5">
    <property type="entry name" value="CYTOCHROME P450 BJ-1"/>
    <property type="match status" value="1"/>
</dbReference>
<dbReference type="GO" id="GO:0004497">
    <property type="term" value="F:monooxygenase activity"/>
    <property type="evidence" value="ECO:0007669"/>
    <property type="project" value="UniProtKB-KW"/>
</dbReference>
<keyword evidence="4" id="KW-0479">Metal-binding</keyword>
<evidence type="ECO:0000256" key="2">
    <source>
        <dbReference type="ARBA" id="ARBA00010617"/>
    </source>
</evidence>
<dbReference type="Gene3D" id="1.10.630.10">
    <property type="entry name" value="Cytochrome P450"/>
    <property type="match status" value="1"/>
</dbReference>
<gene>
    <name evidence="8" type="ORF">CLV29_2710</name>
</gene>
<dbReference type="Pfam" id="PF00067">
    <property type="entry name" value="p450"/>
    <property type="match status" value="1"/>
</dbReference>
<protein>
    <recommendedName>
        <fullName evidence="10">Cytochrome P450</fullName>
    </recommendedName>
</protein>
<keyword evidence="6" id="KW-0408">Iron</keyword>
<dbReference type="InterPro" id="IPR036396">
    <property type="entry name" value="Cyt_P450_sf"/>
</dbReference>
<keyword evidence="3" id="KW-0349">Heme</keyword>
<evidence type="ECO:0000313" key="9">
    <source>
        <dbReference type="Proteomes" id="UP000295371"/>
    </source>
</evidence>
<dbReference type="InterPro" id="IPR001128">
    <property type="entry name" value="Cyt_P450"/>
</dbReference>
<keyword evidence="7" id="KW-0503">Monooxygenase</keyword>
<dbReference type="SUPFAM" id="SSF48264">
    <property type="entry name" value="Cytochrome P450"/>
    <property type="match status" value="1"/>
</dbReference>
<name>A0A4R7J2P6_9ACTN</name>
<proteinExistence type="inferred from homology"/>
<evidence type="ECO:0000256" key="4">
    <source>
        <dbReference type="ARBA" id="ARBA00022723"/>
    </source>
</evidence>
<dbReference type="PANTHER" id="PTHR46696">
    <property type="entry name" value="P450, PUTATIVE (EUROFUNG)-RELATED"/>
    <property type="match status" value="1"/>
</dbReference>
<dbReference type="GO" id="GO:0005506">
    <property type="term" value="F:iron ion binding"/>
    <property type="evidence" value="ECO:0007669"/>
    <property type="project" value="InterPro"/>
</dbReference>
<evidence type="ECO:0000313" key="8">
    <source>
        <dbReference type="EMBL" id="TDT31295.1"/>
    </source>
</evidence>
<evidence type="ECO:0008006" key="10">
    <source>
        <dbReference type="Google" id="ProtNLM"/>
    </source>
</evidence>
<dbReference type="GO" id="GO:0016705">
    <property type="term" value="F:oxidoreductase activity, acting on paired donors, with incorporation or reduction of molecular oxygen"/>
    <property type="evidence" value="ECO:0007669"/>
    <property type="project" value="InterPro"/>
</dbReference>
<evidence type="ECO:0000256" key="7">
    <source>
        <dbReference type="ARBA" id="ARBA00023033"/>
    </source>
</evidence>
<dbReference type="PRINTS" id="PR00385">
    <property type="entry name" value="P450"/>
</dbReference>
<comment type="similarity">
    <text evidence="2">Belongs to the cytochrome P450 family.</text>
</comment>
<dbReference type="AlphaFoldDB" id="A0A4R7J2P6"/>
<evidence type="ECO:0000256" key="6">
    <source>
        <dbReference type="ARBA" id="ARBA00023004"/>
    </source>
</evidence>